<dbReference type="EMBL" id="CP092871">
    <property type="protein sequence ID" value="UYV72107.1"/>
    <property type="molecule type" value="Genomic_DNA"/>
</dbReference>
<organism evidence="1 2">
    <name type="scientific">Cordylochernes scorpioides</name>
    <dbReference type="NCBI Taxonomy" id="51811"/>
    <lineage>
        <taxon>Eukaryota</taxon>
        <taxon>Metazoa</taxon>
        <taxon>Ecdysozoa</taxon>
        <taxon>Arthropoda</taxon>
        <taxon>Chelicerata</taxon>
        <taxon>Arachnida</taxon>
        <taxon>Pseudoscorpiones</taxon>
        <taxon>Cheliferoidea</taxon>
        <taxon>Chernetidae</taxon>
        <taxon>Cordylochernes</taxon>
    </lineage>
</organism>
<sequence>MLKLLKRYRRIDRCSTSVSTNEDFATENPTIFKEIPLHQPRVTVWCGFTYSLIGPFSLNKSTEELLKPFLEKVIPISQDRQALTEITFMQDVGPPHISRGAKQLLKDTFVASKITRLDALRFLVMGYIKSHTARDNIGTIKALRDTSKENTINVRHVNFSIYAIEFSRDNRFQHQSLMLVVNMVTVRYIALMLRHSNGNCSTRLTHISGRAKLTGDGVDSASREKGVRSNDEDIQERDGPLFLQLYGERNVRMIRVGCGRQRKRFLEGTGQLVSNGALVRVTVVLNGGFNATYDFLTVWFDRETELETLFQERVFGWIERLVREVNYTGGSLRLIATEGGWEAILSCPKSDFPLMLTLDRMLLELDISSSFYYKVGEINCRDTLRNQEK</sequence>
<protein>
    <recommendedName>
        <fullName evidence="3">Transposase</fullName>
    </recommendedName>
</protein>
<gene>
    <name evidence="1" type="ORF">LAZ67_9001834</name>
</gene>
<dbReference type="InterPro" id="IPR036397">
    <property type="entry name" value="RNaseH_sf"/>
</dbReference>
<keyword evidence="2" id="KW-1185">Reference proteome</keyword>
<proteinExistence type="predicted"/>
<accession>A0ABY6KW37</accession>
<reference evidence="1 2" key="1">
    <citation type="submission" date="2022-01" db="EMBL/GenBank/DDBJ databases">
        <title>A chromosomal length assembly of Cordylochernes scorpioides.</title>
        <authorList>
            <person name="Zeh D."/>
            <person name="Zeh J."/>
        </authorList>
    </citation>
    <scope>NUCLEOTIDE SEQUENCE [LARGE SCALE GENOMIC DNA]</scope>
    <source>
        <strain evidence="1">IN4F17</strain>
        <tissue evidence="1">Whole Body</tissue>
    </source>
</reference>
<evidence type="ECO:0000313" key="1">
    <source>
        <dbReference type="EMBL" id="UYV72107.1"/>
    </source>
</evidence>
<dbReference type="Gene3D" id="3.30.420.10">
    <property type="entry name" value="Ribonuclease H-like superfamily/Ribonuclease H"/>
    <property type="match status" value="1"/>
</dbReference>
<evidence type="ECO:0008006" key="3">
    <source>
        <dbReference type="Google" id="ProtNLM"/>
    </source>
</evidence>
<dbReference type="Proteomes" id="UP001235939">
    <property type="component" value="Chromosome 09"/>
</dbReference>
<evidence type="ECO:0000313" key="2">
    <source>
        <dbReference type="Proteomes" id="UP001235939"/>
    </source>
</evidence>
<name>A0ABY6KW37_9ARAC</name>